<dbReference type="GO" id="GO:0016757">
    <property type="term" value="F:glycosyltransferase activity"/>
    <property type="evidence" value="ECO:0007669"/>
    <property type="project" value="UniProtKB-KW"/>
</dbReference>
<name>A0A849HLD0_9MICO</name>
<gene>
    <name evidence="4" type="ORF">HJG52_19320</name>
</gene>
<keyword evidence="1" id="KW-0328">Glycosyltransferase</keyword>
<dbReference type="RefSeq" id="WP_171245263.1">
    <property type="nucleotide sequence ID" value="NZ_JABEPQ010000006.1"/>
</dbReference>
<proteinExistence type="predicted"/>
<dbReference type="InterPro" id="IPR028098">
    <property type="entry name" value="Glyco_trans_4-like_N"/>
</dbReference>
<dbReference type="PANTHER" id="PTHR12526">
    <property type="entry name" value="GLYCOSYLTRANSFERASE"/>
    <property type="match status" value="1"/>
</dbReference>
<evidence type="ECO:0000313" key="5">
    <source>
        <dbReference type="Proteomes" id="UP000588586"/>
    </source>
</evidence>
<reference evidence="4 5" key="1">
    <citation type="submission" date="2020-04" db="EMBL/GenBank/DDBJ databases">
        <title>Knoellia sp. isolate from air conditioner.</title>
        <authorList>
            <person name="Chea S."/>
            <person name="Kim D.-U."/>
        </authorList>
    </citation>
    <scope>NUCLEOTIDE SEQUENCE [LARGE SCALE GENOMIC DNA]</scope>
    <source>
        <strain evidence="4 5">DB2414S</strain>
    </source>
</reference>
<dbReference type="Proteomes" id="UP000588586">
    <property type="component" value="Unassembled WGS sequence"/>
</dbReference>
<keyword evidence="2 4" id="KW-0808">Transferase</keyword>
<dbReference type="CDD" id="cd03801">
    <property type="entry name" value="GT4_PimA-like"/>
    <property type="match status" value="1"/>
</dbReference>
<dbReference type="AlphaFoldDB" id="A0A849HLD0"/>
<evidence type="ECO:0000256" key="1">
    <source>
        <dbReference type="ARBA" id="ARBA00022676"/>
    </source>
</evidence>
<keyword evidence="5" id="KW-1185">Reference proteome</keyword>
<evidence type="ECO:0000259" key="3">
    <source>
        <dbReference type="Pfam" id="PF13439"/>
    </source>
</evidence>
<dbReference type="EMBL" id="JABEPQ010000006">
    <property type="protein sequence ID" value="NNM48142.1"/>
    <property type="molecule type" value="Genomic_DNA"/>
</dbReference>
<evidence type="ECO:0000313" key="4">
    <source>
        <dbReference type="EMBL" id="NNM48142.1"/>
    </source>
</evidence>
<dbReference type="Pfam" id="PF13439">
    <property type="entry name" value="Glyco_transf_4"/>
    <property type="match status" value="1"/>
</dbReference>
<feature type="domain" description="Glycosyltransferase subfamily 4-like N-terminal" evidence="3">
    <location>
        <begin position="339"/>
        <end position="522"/>
    </location>
</feature>
<comment type="caution">
    <text evidence="4">The sequence shown here is derived from an EMBL/GenBank/DDBJ whole genome shotgun (WGS) entry which is preliminary data.</text>
</comment>
<dbReference type="PANTHER" id="PTHR12526:SF510">
    <property type="entry name" value="D-INOSITOL 3-PHOSPHATE GLYCOSYLTRANSFERASE"/>
    <property type="match status" value="1"/>
</dbReference>
<dbReference type="Gene3D" id="3.40.50.2000">
    <property type="entry name" value="Glycogen Phosphorylase B"/>
    <property type="match status" value="3"/>
</dbReference>
<accession>A0A849HLD0</accession>
<sequence length="716" mass="77217">MALVATTLRYPNRAEWVSATRCLTSDDPGLVRRVSRVARAARRGMGLVLDGSGRADQVAAAVASRLAPQTPVLLTDCTWSTGGSVLDRVLSRVGVRLLDRPNVTFSVGSQAEAEVFPRTWGIAPERVTHASWYHGVPDADPLDDVRHDGPVFAGGQSVRDYRPFLEAMALLRVPALVSAPDFALPGDVPVPPGVDVRELRPAAYDQALRSASVVVVPLQQRHDRAAGQSTYLTAMALGKLVIVTDSLGVREHVEDGVTGLVVDPTPEALADALRWALDPANTEAVERIRTAARAFVTTHYSPQRHIARLVELAGRLGATRVDARPRSRRVTMVEFPPAGGLFQFAVQLGEGLARRGHQVDVLTGPRPELASREPGCHIQPVLPTWHPHDEKPPPAWWRKLRRVVRAGQHVLAWVQVVAVLAIRRPDVVMWSAWRFPVDGWGVQVVRRVLPHARLVMVAHEPRPLVEQGGGDGAAYRDSGLLTRALAGAYAVVDHVYVLGEQTRQVFEETWPTRATVTVVPHGDERIYPADSVKPVTGTPPDVLTFGTITAYKGIDVLLEAWPHVTAQVPEATLRIVGPLSADIDAADLDRRARAVGAQVSTGYVAVEDVPSVFDPARVVALPYLRSSQSGVAHLAQTFRRPVVASRVGDIPAVVADGVTGLLVEPGDAVALAHALVTMLRDPDLAERLGEAGERLLTAGASWDEVAAAVDTVWGGR</sequence>
<evidence type="ECO:0000256" key="2">
    <source>
        <dbReference type="ARBA" id="ARBA00022679"/>
    </source>
</evidence>
<organism evidence="4 5">
    <name type="scientific">Knoellia koreensis</name>
    <dbReference type="NCBI Taxonomy" id="2730921"/>
    <lineage>
        <taxon>Bacteria</taxon>
        <taxon>Bacillati</taxon>
        <taxon>Actinomycetota</taxon>
        <taxon>Actinomycetes</taxon>
        <taxon>Micrococcales</taxon>
        <taxon>Intrasporangiaceae</taxon>
        <taxon>Knoellia</taxon>
    </lineage>
</organism>
<dbReference type="Pfam" id="PF13692">
    <property type="entry name" value="Glyco_trans_1_4"/>
    <property type="match status" value="2"/>
</dbReference>
<dbReference type="SUPFAM" id="SSF53756">
    <property type="entry name" value="UDP-Glycosyltransferase/glycogen phosphorylase"/>
    <property type="match status" value="2"/>
</dbReference>
<protein>
    <submittedName>
        <fullName evidence="4">Glycosyltransferase family 4 protein</fullName>
    </submittedName>
</protein>